<dbReference type="eggNOG" id="COG0139">
    <property type="taxonomic scope" value="Bacteria"/>
</dbReference>
<dbReference type="InterPro" id="IPR021130">
    <property type="entry name" value="PRib-ATP_PPHydrolase-like"/>
</dbReference>
<dbReference type="eggNOG" id="COG0140">
    <property type="taxonomic scope" value="Bacteria"/>
</dbReference>
<dbReference type="HAMAP" id="MF_01020">
    <property type="entry name" value="HisE"/>
    <property type="match status" value="1"/>
</dbReference>
<evidence type="ECO:0000256" key="11">
    <source>
        <dbReference type="ARBA" id="ARBA00022801"/>
    </source>
</evidence>
<sequence>MSNYDELKPDFSKGLLTVILQHYTNKNVLMVGYMNEEAFEITKKEEVVWFYSRSKERLWKKGESSQNVQYVKEMYLDCDQDALLIMVNPAGPTCHRNTESCFDVAPAFTLKDIEQTIQDREKEKAGASYTNYLLTEGIDKIAKKFGEEAVEVIIAAKNADKKETANETADLLYHLGVLLHDQGVAVDNVAAVLAERHQKSNNFKGERKDIDVW</sequence>
<keyword evidence="10 15" id="KW-0547">Nucleotide-binding</keyword>
<dbReference type="InterPro" id="IPR008179">
    <property type="entry name" value="HisE"/>
</dbReference>
<reference evidence="18" key="1">
    <citation type="submission" date="2016-11" db="EMBL/GenBank/DDBJ databases">
        <authorList>
            <person name="Varghese N."/>
            <person name="Submissions S."/>
        </authorList>
    </citation>
    <scope>NUCLEOTIDE SEQUENCE [LARGE SCALE GENOMIC DNA]</scope>
    <source>
        <strain evidence="18">313</strain>
    </source>
</reference>
<evidence type="ECO:0000256" key="9">
    <source>
        <dbReference type="ARBA" id="ARBA00022605"/>
    </source>
</evidence>
<dbReference type="Gene3D" id="1.10.287.1080">
    <property type="entry name" value="MazG-like"/>
    <property type="match status" value="1"/>
</dbReference>
<feature type="region of interest" description="Phosphoribosyl-ATP pyrophosphohydrolase" evidence="15">
    <location>
        <begin position="110"/>
        <end position="213"/>
    </location>
</feature>
<evidence type="ECO:0000256" key="2">
    <source>
        <dbReference type="ARBA" id="ARBA00001460"/>
    </source>
</evidence>
<dbReference type="PANTHER" id="PTHR42945">
    <property type="entry name" value="HISTIDINE BIOSYNTHESIS BIFUNCTIONAL PROTEIN"/>
    <property type="match status" value="1"/>
</dbReference>
<comment type="pathway">
    <text evidence="5 15">Amino-acid biosynthesis; L-histidine biosynthesis; L-histidine from 5-phospho-alpha-D-ribose 1-diphosphate: step 2/9.</text>
</comment>
<dbReference type="GO" id="GO:0005737">
    <property type="term" value="C:cytoplasm"/>
    <property type="evidence" value="ECO:0007669"/>
    <property type="project" value="UniProtKB-SubCell"/>
</dbReference>
<dbReference type="Pfam" id="PF01503">
    <property type="entry name" value="PRA-PH"/>
    <property type="match status" value="1"/>
</dbReference>
<dbReference type="EC" id="3.5.4.19" evidence="15"/>
<keyword evidence="18" id="KW-1185">Reference proteome</keyword>
<dbReference type="Pfam" id="PF01502">
    <property type="entry name" value="PRA-CH"/>
    <property type="match status" value="1"/>
</dbReference>
<dbReference type="NCBIfam" id="TIGR03188">
    <property type="entry name" value="histidine_hisI"/>
    <property type="match status" value="1"/>
</dbReference>
<dbReference type="GO" id="GO:0004636">
    <property type="term" value="F:phosphoribosyl-ATP diphosphatase activity"/>
    <property type="evidence" value="ECO:0007669"/>
    <property type="project" value="UniProtKB-UniRule"/>
</dbReference>
<dbReference type="NCBIfam" id="NF002747">
    <property type="entry name" value="PRK02759.1"/>
    <property type="match status" value="1"/>
</dbReference>
<dbReference type="SUPFAM" id="SSF141734">
    <property type="entry name" value="HisI-like"/>
    <property type="match status" value="1"/>
</dbReference>
<keyword evidence="9 15" id="KW-0028">Amino-acid biosynthesis</keyword>
<dbReference type="InterPro" id="IPR002496">
    <property type="entry name" value="PRib_AMP_CycHydrolase_dom"/>
</dbReference>
<evidence type="ECO:0000256" key="10">
    <source>
        <dbReference type="ARBA" id="ARBA00022741"/>
    </source>
</evidence>
<keyword evidence="12 15" id="KW-0067">ATP-binding</keyword>
<dbReference type="AlphaFoldDB" id="A0A1N6EZF9"/>
<organism evidence="17 18">
    <name type="scientific">Carnobacterium alterfunditum</name>
    <dbReference type="NCBI Taxonomy" id="28230"/>
    <lineage>
        <taxon>Bacteria</taxon>
        <taxon>Bacillati</taxon>
        <taxon>Bacillota</taxon>
        <taxon>Bacilli</taxon>
        <taxon>Lactobacillales</taxon>
        <taxon>Carnobacteriaceae</taxon>
        <taxon>Carnobacterium</taxon>
    </lineage>
</organism>
<dbReference type="SUPFAM" id="SSF101386">
    <property type="entry name" value="all-alpha NTP pyrophosphatases"/>
    <property type="match status" value="1"/>
</dbReference>
<comment type="pathway">
    <text evidence="4 15">Amino-acid biosynthesis; L-histidine biosynthesis; L-histidine from 5-phospho-alpha-D-ribose 1-diphosphate: step 3/9.</text>
</comment>
<dbReference type="EC" id="3.6.1.31" evidence="15"/>
<evidence type="ECO:0000256" key="8">
    <source>
        <dbReference type="ARBA" id="ARBA00022490"/>
    </source>
</evidence>
<dbReference type="PANTHER" id="PTHR42945:SF9">
    <property type="entry name" value="HISTIDINE BIOSYNTHESIS BIFUNCTIONAL PROTEIN HISIE"/>
    <property type="match status" value="1"/>
</dbReference>
<evidence type="ECO:0000256" key="12">
    <source>
        <dbReference type="ARBA" id="ARBA00022840"/>
    </source>
</evidence>
<evidence type="ECO:0000256" key="15">
    <source>
        <dbReference type="HAMAP-Rule" id="MF_01019"/>
    </source>
</evidence>
<comment type="subcellular location">
    <subcellularLocation>
        <location evidence="3 15">Cytoplasm</location>
    </subcellularLocation>
</comment>
<evidence type="ECO:0000256" key="14">
    <source>
        <dbReference type="ARBA" id="ARBA00023268"/>
    </source>
</evidence>
<dbReference type="EMBL" id="FSRN01000001">
    <property type="protein sequence ID" value="SIN88363.1"/>
    <property type="molecule type" value="Genomic_DNA"/>
</dbReference>
<comment type="similarity">
    <text evidence="7 15">In the N-terminal section; belongs to the PRA-CH family.</text>
</comment>
<dbReference type="HAMAP" id="MF_01019">
    <property type="entry name" value="HisIE"/>
    <property type="match status" value="1"/>
</dbReference>
<evidence type="ECO:0000256" key="13">
    <source>
        <dbReference type="ARBA" id="ARBA00023102"/>
    </source>
</evidence>
<comment type="catalytic activity">
    <reaction evidence="1 15">
        <text>1-(5-phospho-beta-D-ribosyl)-5'-AMP + H2O = 1-(5-phospho-beta-D-ribosyl)-5-[(5-phospho-beta-D-ribosylamino)methylideneamino]imidazole-4-carboxamide</text>
        <dbReference type="Rhea" id="RHEA:20049"/>
        <dbReference type="ChEBI" id="CHEBI:15377"/>
        <dbReference type="ChEBI" id="CHEBI:58435"/>
        <dbReference type="ChEBI" id="CHEBI:59457"/>
        <dbReference type="EC" id="3.5.4.19"/>
    </reaction>
</comment>
<evidence type="ECO:0000259" key="16">
    <source>
        <dbReference type="Pfam" id="PF01502"/>
    </source>
</evidence>
<dbReference type="Gene3D" id="3.10.20.810">
    <property type="entry name" value="Phosphoribosyl-AMP cyclohydrolase"/>
    <property type="match status" value="1"/>
</dbReference>
<evidence type="ECO:0000256" key="4">
    <source>
        <dbReference type="ARBA" id="ARBA00005169"/>
    </source>
</evidence>
<evidence type="ECO:0000256" key="1">
    <source>
        <dbReference type="ARBA" id="ARBA00000024"/>
    </source>
</evidence>
<evidence type="ECO:0000256" key="3">
    <source>
        <dbReference type="ARBA" id="ARBA00004496"/>
    </source>
</evidence>
<feature type="region of interest" description="Phosphoribosyl-AMP cyclohydrolase" evidence="15">
    <location>
        <begin position="1"/>
        <end position="109"/>
    </location>
</feature>
<name>A0A1N6EZF9_9LACT</name>
<dbReference type="FunFam" id="3.10.20.810:FF:000001">
    <property type="entry name" value="Histidine biosynthesis bifunctional protein HisIE"/>
    <property type="match status" value="1"/>
</dbReference>
<evidence type="ECO:0000313" key="18">
    <source>
        <dbReference type="Proteomes" id="UP000184758"/>
    </source>
</evidence>
<feature type="domain" description="Phosphoribosyl-AMP cyclohydrolase" evidence="16">
    <location>
        <begin position="30"/>
        <end position="102"/>
    </location>
</feature>
<dbReference type="NCBIfam" id="NF000768">
    <property type="entry name" value="PRK00051.1"/>
    <property type="match status" value="1"/>
</dbReference>
<dbReference type="STRING" id="28230.SAMN05878443_0296"/>
<evidence type="ECO:0000256" key="5">
    <source>
        <dbReference type="ARBA" id="ARBA00005204"/>
    </source>
</evidence>
<dbReference type="GO" id="GO:0005524">
    <property type="term" value="F:ATP binding"/>
    <property type="evidence" value="ECO:0007669"/>
    <property type="project" value="UniProtKB-KW"/>
</dbReference>
<dbReference type="Proteomes" id="UP000184758">
    <property type="component" value="Unassembled WGS sequence"/>
</dbReference>
<evidence type="ECO:0000256" key="7">
    <source>
        <dbReference type="ARBA" id="ARBA00008299"/>
    </source>
</evidence>
<dbReference type="RefSeq" id="WP_034546825.1">
    <property type="nucleotide sequence ID" value="NZ_FSRN01000001.1"/>
</dbReference>
<dbReference type="InterPro" id="IPR023019">
    <property type="entry name" value="His_synth_HisIE"/>
</dbReference>
<comment type="catalytic activity">
    <reaction evidence="2 15">
        <text>1-(5-phospho-beta-D-ribosyl)-ATP + H2O = 1-(5-phospho-beta-D-ribosyl)-5'-AMP + diphosphate + H(+)</text>
        <dbReference type="Rhea" id="RHEA:22828"/>
        <dbReference type="ChEBI" id="CHEBI:15377"/>
        <dbReference type="ChEBI" id="CHEBI:15378"/>
        <dbReference type="ChEBI" id="CHEBI:33019"/>
        <dbReference type="ChEBI" id="CHEBI:59457"/>
        <dbReference type="ChEBI" id="CHEBI:73183"/>
        <dbReference type="EC" id="3.6.1.31"/>
    </reaction>
</comment>
<dbReference type="InterPro" id="IPR038019">
    <property type="entry name" value="PRib_AMP_CycHydrolase_sf"/>
</dbReference>
<comment type="similarity">
    <text evidence="6 15">In the C-terminal section; belongs to the PRA-PH family.</text>
</comment>
<evidence type="ECO:0000256" key="6">
    <source>
        <dbReference type="ARBA" id="ARBA00007731"/>
    </source>
</evidence>
<gene>
    <name evidence="15" type="primary">hisI</name>
    <name evidence="15" type="synonym">hisIE</name>
    <name evidence="17" type="ORF">SAMN05878443_0296</name>
</gene>
<keyword evidence="8 15" id="KW-0963">Cytoplasm</keyword>
<accession>A0A1N6EZF9</accession>
<dbReference type="OrthoDB" id="9795769at2"/>
<dbReference type="UniPathway" id="UPA00031">
    <property type="reaction ID" value="UER00007"/>
</dbReference>
<dbReference type="GO" id="GO:0000105">
    <property type="term" value="P:L-histidine biosynthetic process"/>
    <property type="evidence" value="ECO:0007669"/>
    <property type="project" value="UniProtKB-UniRule"/>
</dbReference>
<dbReference type="CDD" id="cd11534">
    <property type="entry name" value="NTP-PPase_HisIE_like"/>
    <property type="match status" value="1"/>
</dbReference>
<evidence type="ECO:0000313" key="17">
    <source>
        <dbReference type="EMBL" id="SIN88363.1"/>
    </source>
</evidence>
<proteinExistence type="inferred from homology"/>
<dbReference type="GO" id="GO:0004635">
    <property type="term" value="F:phosphoribosyl-AMP cyclohydrolase activity"/>
    <property type="evidence" value="ECO:0007669"/>
    <property type="project" value="UniProtKB-UniRule"/>
</dbReference>
<keyword evidence="13 15" id="KW-0368">Histidine biosynthesis</keyword>
<keyword evidence="11 15" id="KW-0378">Hydrolase</keyword>
<protein>
    <recommendedName>
        <fullName evidence="15">Histidine biosynthesis bifunctional protein HisIE</fullName>
    </recommendedName>
    <domain>
        <recommendedName>
            <fullName evidence="15">Phosphoribosyl-AMP cyclohydrolase</fullName>
            <shortName evidence="15">PRA-CH</shortName>
            <ecNumber evidence="15">3.5.4.19</ecNumber>
        </recommendedName>
    </domain>
    <domain>
        <recommendedName>
            <fullName evidence="15">Phosphoribosyl-ATP pyrophosphatase</fullName>
            <shortName evidence="15">PRA-PH</shortName>
            <ecNumber evidence="15">3.6.1.31</ecNumber>
        </recommendedName>
    </domain>
</protein>
<keyword evidence="14 15" id="KW-0511">Multifunctional enzyme</keyword>